<feature type="transmembrane region" description="Helical" evidence="12">
    <location>
        <begin position="102"/>
        <end position="123"/>
    </location>
</feature>
<feature type="region of interest" description="Disordered" evidence="11">
    <location>
        <begin position="297"/>
        <end position="581"/>
    </location>
</feature>
<feature type="transmembrane region" description="Helical" evidence="12">
    <location>
        <begin position="204"/>
        <end position="223"/>
    </location>
</feature>
<feature type="compositionally biased region" description="Low complexity" evidence="11">
    <location>
        <begin position="524"/>
        <end position="551"/>
    </location>
</feature>
<feature type="compositionally biased region" description="Gly residues" evidence="11">
    <location>
        <begin position="1053"/>
        <end position="1063"/>
    </location>
</feature>
<keyword evidence="6" id="KW-0479">Metal-binding</keyword>
<dbReference type="PROSITE" id="PS50939">
    <property type="entry name" value="CYTOCHROME_B561"/>
    <property type="match status" value="1"/>
</dbReference>
<feature type="compositionally biased region" description="Low complexity" evidence="11">
    <location>
        <begin position="840"/>
        <end position="861"/>
    </location>
</feature>
<evidence type="ECO:0000256" key="7">
    <source>
        <dbReference type="ARBA" id="ARBA00022982"/>
    </source>
</evidence>
<dbReference type="GO" id="GO:0140575">
    <property type="term" value="F:transmembrane monodehydroascorbate reductase activity"/>
    <property type="evidence" value="ECO:0007669"/>
    <property type="project" value="InterPro"/>
</dbReference>
<evidence type="ECO:0000256" key="8">
    <source>
        <dbReference type="ARBA" id="ARBA00022989"/>
    </source>
</evidence>
<feature type="domain" description="Cytochrome b561" evidence="13">
    <location>
        <begin position="35"/>
        <end position="230"/>
    </location>
</feature>
<feature type="region of interest" description="Disordered" evidence="11">
    <location>
        <begin position="255"/>
        <end position="279"/>
    </location>
</feature>
<feature type="compositionally biased region" description="Basic and acidic residues" evidence="11">
    <location>
        <begin position="607"/>
        <end position="619"/>
    </location>
</feature>
<feature type="compositionally biased region" description="Basic and acidic residues" evidence="11">
    <location>
        <begin position="874"/>
        <end position="903"/>
    </location>
</feature>
<dbReference type="SMART" id="SM00665">
    <property type="entry name" value="B561"/>
    <property type="match status" value="1"/>
</dbReference>
<reference evidence="14" key="1">
    <citation type="submission" date="2023-08" db="EMBL/GenBank/DDBJ databases">
        <title>Black Yeasts Isolated from many extreme environments.</title>
        <authorList>
            <person name="Coleine C."/>
            <person name="Stajich J.E."/>
            <person name="Selbmann L."/>
        </authorList>
    </citation>
    <scope>NUCLEOTIDE SEQUENCE</scope>
    <source>
        <strain evidence="14">CCFEE 5401</strain>
    </source>
</reference>
<dbReference type="GO" id="GO:0020037">
    <property type="term" value="F:heme binding"/>
    <property type="evidence" value="ECO:0007669"/>
    <property type="project" value="TreeGrafter"/>
</dbReference>
<name>A0AAN7YMQ4_9PEZI</name>
<keyword evidence="9" id="KW-0408">Iron</keyword>
<feature type="compositionally biased region" description="Low complexity" evidence="11">
    <location>
        <begin position="793"/>
        <end position="808"/>
    </location>
</feature>
<organism evidence="14 15">
    <name type="scientific">Meristemomyces frigidus</name>
    <dbReference type="NCBI Taxonomy" id="1508187"/>
    <lineage>
        <taxon>Eukaryota</taxon>
        <taxon>Fungi</taxon>
        <taxon>Dikarya</taxon>
        <taxon>Ascomycota</taxon>
        <taxon>Pezizomycotina</taxon>
        <taxon>Dothideomycetes</taxon>
        <taxon>Dothideomycetidae</taxon>
        <taxon>Mycosphaerellales</taxon>
        <taxon>Teratosphaeriaceae</taxon>
        <taxon>Meristemomyces</taxon>
    </lineage>
</organism>
<feature type="transmembrane region" description="Helical" evidence="12">
    <location>
        <begin position="135"/>
        <end position="154"/>
    </location>
</feature>
<evidence type="ECO:0000256" key="11">
    <source>
        <dbReference type="SAM" id="MobiDB-lite"/>
    </source>
</evidence>
<feature type="compositionally biased region" description="Polar residues" evidence="11">
    <location>
        <begin position="487"/>
        <end position="497"/>
    </location>
</feature>
<sequence>MSTSDLSPPGSSTYSSNTLHVGDGTWDNGRDTFLLPNLVGLNFATMQYNGMGNRFRALPEYHRLIVGHGVLAAIVFLGLVPAAIFMAKFYTGGPRTAIKVHVYLHIVSVFTLTVVLVLGYMAVGPERSLSNPHHGIGVAIYVMVLTQFIFGWLMKRLEQRRKDFSNLRQVPKKVWLHKLFGRSIALLGIIQIALGLTLYGSPKVLFILYALTVALLLFLYIGLDRYYFEKTHVRFVRGGVEGTEVYSDYGSYLSGSRIESRSGRGRPPPEQQRNESHWGRNALAGIGALGAYEAFKSRRNKRRDGREDDRQDDREDDRQDDRRDDRRDDRQESGMTVEQRESMRREEREQAEMDAERRRRPGPPQMALVSSGVASSRPSSRPPPGVEYGAGSIAAGMGPRRSQDRPESQMTPARRRHDDDDSRQSPESWEDEKYEERPQRQNSWRDRLLGAGAGVAAFEGVRRVFSGRRKKQEEGYVDENYRPALGGNQNMVSQTDVSRVEAGNAPLSPDDPRRRERMNMAGVQPMTPTQTPSRRPQRPQGQQSDMDSLSYSDDDSVVSPRPGAGRVPLPQSHDDAAGYGNTLRNSVATLGAIAGFREWSKHRKERRERQKHDRQRQDELMDEENLYDRRTSANYPRPQDAGGRRPSVGGTVTTATDLHDAGFGGSNPELSRTNYSRPDIMQPPLPATAGAFNEPAYPPSTVGPSVSQHRFNEVNEEYRLPPPPPGPPPQGIRPDNLPPPPSGPPPTNMRPEYRGPEPGSLQMPQGAINPDPSRLLSSENIAQSSSSHPIRDAAAGAALGATAANLATPRRNSQSESPSRLHSRQSSSSNRLQRRDRRTSTASDTNNSLSALNTNLSPSTNQPGSPPVAVKLKMHNDGKHVTLRRLNEVEADAERTARRNERRDRRRRGSSEFSSGLEPDLPPGSNQRYRRNTGAGAANMGRRPSADQPIVNVPPPPPMSSTAGSHRPPSELNLPPLPLAAPPGHVDAFRPGTHSTSPPDGLSPPPQGFVTTSAAESGMTSPGDAETGTDVSAFDSNRRRRRAERARRLEAARGGGGRSVEFT</sequence>
<dbReference type="GO" id="GO:0046872">
    <property type="term" value="F:metal ion binding"/>
    <property type="evidence" value="ECO:0007669"/>
    <property type="project" value="UniProtKB-KW"/>
</dbReference>
<dbReference type="PANTHER" id="PTHR15422:SF24">
    <property type="entry name" value="DOMON RELATED DOMAIN-CONTAINING PROTEIN"/>
    <property type="match status" value="1"/>
</dbReference>
<evidence type="ECO:0000256" key="3">
    <source>
        <dbReference type="ARBA" id="ARBA00022448"/>
    </source>
</evidence>
<dbReference type="EMBL" id="JAVRRL010000060">
    <property type="protein sequence ID" value="KAK5109662.1"/>
    <property type="molecule type" value="Genomic_DNA"/>
</dbReference>
<evidence type="ECO:0000256" key="6">
    <source>
        <dbReference type="ARBA" id="ARBA00022723"/>
    </source>
</evidence>
<evidence type="ECO:0000313" key="14">
    <source>
        <dbReference type="EMBL" id="KAK5109662.1"/>
    </source>
</evidence>
<feature type="compositionally biased region" description="Basic and acidic residues" evidence="11">
    <location>
        <begin position="434"/>
        <end position="448"/>
    </location>
</feature>
<keyword evidence="7" id="KW-0249">Electron transport</keyword>
<feature type="transmembrane region" description="Helical" evidence="12">
    <location>
        <begin position="175"/>
        <end position="198"/>
    </location>
</feature>
<evidence type="ECO:0000256" key="10">
    <source>
        <dbReference type="ARBA" id="ARBA00023136"/>
    </source>
</evidence>
<dbReference type="Gene3D" id="1.20.120.1770">
    <property type="match status" value="1"/>
</dbReference>
<feature type="compositionally biased region" description="Low complexity" evidence="11">
    <location>
        <begin position="815"/>
        <end position="831"/>
    </location>
</feature>
<comment type="caution">
    <text evidence="14">The sequence shown here is derived from an EMBL/GenBank/DDBJ whole genome shotgun (WGS) entry which is preliminary data.</text>
</comment>
<evidence type="ECO:0000259" key="13">
    <source>
        <dbReference type="PROSITE" id="PS50939"/>
    </source>
</evidence>
<comment type="subcellular location">
    <subcellularLocation>
        <location evidence="2">Membrane</location>
        <topology evidence="2">Multi-pass membrane protein</topology>
    </subcellularLocation>
</comment>
<proteinExistence type="predicted"/>
<evidence type="ECO:0000256" key="5">
    <source>
        <dbReference type="ARBA" id="ARBA00022692"/>
    </source>
</evidence>
<keyword evidence="3" id="KW-0813">Transport</keyword>
<protein>
    <recommendedName>
        <fullName evidence="13">Cytochrome b561 domain-containing protein</fullName>
    </recommendedName>
</protein>
<feature type="transmembrane region" description="Helical" evidence="12">
    <location>
        <begin position="65"/>
        <end position="90"/>
    </location>
</feature>
<dbReference type="InterPro" id="IPR006593">
    <property type="entry name" value="Cyt_b561/ferric_Rdtase_TM"/>
</dbReference>
<keyword evidence="10 12" id="KW-0472">Membrane</keyword>
<keyword evidence="4" id="KW-0349">Heme</keyword>
<feature type="compositionally biased region" description="Basic and acidic residues" evidence="11">
    <location>
        <begin position="710"/>
        <end position="719"/>
    </location>
</feature>
<dbReference type="InterPro" id="IPR045150">
    <property type="entry name" value="CYB561D1/2"/>
</dbReference>
<evidence type="ECO:0000256" key="12">
    <source>
        <dbReference type="SAM" id="Phobius"/>
    </source>
</evidence>
<feature type="region of interest" description="Disordered" evidence="11">
    <location>
        <begin position="596"/>
        <end position="1063"/>
    </location>
</feature>
<feature type="compositionally biased region" description="Low complexity" evidence="11">
    <location>
        <begin position="369"/>
        <end position="379"/>
    </location>
</feature>
<feature type="compositionally biased region" description="Polar residues" evidence="11">
    <location>
        <begin position="775"/>
        <end position="788"/>
    </location>
</feature>
<evidence type="ECO:0000256" key="4">
    <source>
        <dbReference type="ARBA" id="ARBA00022617"/>
    </source>
</evidence>
<keyword evidence="8 12" id="KW-1133">Transmembrane helix</keyword>
<dbReference type="Proteomes" id="UP001310890">
    <property type="component" value="Unassembled WGS sequence"/>
</dbReference>
<keyword evidence="5 12" id="KW-0812">Transmembrane</keyword>
<evidence type="ECO:0000256" key="2">
    <source>
        <dbReference type="ARBA" id="ARBA00004141"/>
    </source>
</evidence>
<evidence type="ECO:0000256" key="1">
    <source>
        <dbReference type="ARBA" id="ARBA00001970"/>
    </source>
</evidence>
<feature type="compositionally biased region" description="Polar residues" evidence="11">
    <location>
        <begin position="1009"/>
        <end position="1020"/>
    </location>
</feature>
<evidence type="ECO:0000313" key="15">
    <source>
        <dbReference type="Proteomes" id="UP001310890"/>
    </source>
</evidence>
<dbReference type="AlphaFoldDB" id="A0AAN7YMQ4"/>
<gene>
    <name evidence="14" type="ORF">LTR62_006784</name>
</gene>
<evidence type="ECO:0000256" key="9">
    <source>
        <dbReference type="ARBA" id="ARBA00023004"/>
    </source>
</evidence>
<dbReference type="PANTHER" id="PTHR15422">
    <property type="entry name" value="OS05G0565100 PROTEIN"/>
    <property type="match status" value="1"/>
</dbReference>
<feature type="compositionally biased region" description="Pro residues" evidence="11">
    <location>
        <begin position="720"/>
        <end position="748"/>
    </location>
</feature>
<accession>A0AAN7YMQ4</accession>
<feature type="compositionally biased region" description="Basic and acidic residues" evidence="11">
    <location>
        <begin position="304"/>
        <end position="357"/>
    </location>
</feature>
<dbReference type="CDD" id="cd08760">
    <property type="entry name" value="Cyt_b561_FRRS1_like"/>
    <property type="match status" value="1"/>
</dbReference>
<comment type="cofactor">
    <cofactor evidence="1">
        <name>heme b</name>
        <dbReference type="ChEBI" id="CHEBI:60344"/>
    </cofactor>
</comment>
<dbReference type="GO" id="GO:0016020">
    <property type="term" value="C:membrane"/>
    <property type="evidence" value="ECO:0007669"/>
    <property type="project" value="UniProtKB-SubCell"/>
</dbReference>